<reference evidence="1 2" key="1">
    <citation type="submission" date="2019-11" db="EMBL/GenBank/DDBJ databases">
        <title>Comparative genomics of hydrocarbon-degrading Desulfosarcina strains.</title>
        <authorList>
            <person name="Watanabe M."/>
            <person name="Kojima H."/>
            <person name="Fukui M."/>
        </authorList>
    </citation>
    <scope>NUCLEOTIDE SEQUENCE [LARGE SCALE GENOMIC DNA]</scope>
    <source>
        <strain evidence="1 2">PL12</strain>
    </source>
</reference>
<keyword evidence="2" id="KW-1185">Reference proteome</keyword>
<organism evidence="1 2">
    <name type="scientific">Desulfosarcina alkanivorans</name>
    <dbReference type="NCBI Taxonomy" id="571177"/>
    <lineage>
        <taxon>Bacteria</taxon>
        <taxon>Pseudomonadati</taxon>
        <taxon>Thermodesulfobacteriota</taxon>
        <taxon>Desulfobacteria</taxon>
        <taxon>Desulfobacterales</taxon>
        <taxon>Desulfosarcinaceae</taxon>
        <taxon>Desulfosarcina</taxon>
    </lineage>
</organism>
<dbReference type="KEGG" id="dalk:DSCA_60630"/>
<protein>
    <submittedName>
        <fullName evidence="1">Uncharacterized protein</fullName>
    </submittedName>
</protein>
<dbReference type="AlphaFoldDB" id="A0A5K7YVV3"/>
<dbReference type="Proteomes" id="UP000427906">
    <property type="component" value="Chromosome"/>
</dbReference>
<sequence>MPVTPPSIPLTYNIYSYETFGYILEDAHADIDPEQVKYHWEILTDKEKNQLIESHLDVNRRTSIKYVNDAVKPFLEDFEHQKLESGSGRNG</sequence>
<name>A0A5K7YVV3_9BACT</name>
<evidence type="ECO:0000313" key="2">
    <source>
        <dbReference type="Proteomes" id="UP000427906"/>
    </source>
</evidence>
<evidence type="ECO:0000313" key="1">
    <source>
        <dbReference type="EMBL" id="BBO72133.1"/>
    </source>
</evidence>
<dbReference type="EMBL" id="AP021874">
    <property type="protein sequence ID" value="BBO72133.1"/>
    <property type="molecule type" value="Genomic_DNA"/>
</dbReference>
<gene>
    <name evidence="1" type="ORF">DSCA_60630</name>
</gene>
<proteinExistence type="predicted"/>
<accession>A0A5K7YVV3</accession>